<keyword evidence="7 12" id="KW-0808">Transferase</keyword>
<comment type="pathway">
    <text evidence="2 12">Glycolipid biosynthesis; glycosylphosphatidylinositol-anchor biosynthesis.</text>
</comment>
<reference evidence="14 15" key="1">
    <citation type="journal article" date="2009" name="Genome Res.">
        <title>Comparative genomics of the fungal pathogens Candida dubliniensis and Candida albicans.</title>
        <authorList>
            <person name="Jackson A.P."/>
            <person name="Gamble J.A."/>
            <person name="Yeomans T."/>
            <person name="Moran G.P."/>
            <person name="Saunders D."/>
            <person name="Harris D."/>
            <person name="Aslett M."/>
            <person name="Barrell J.F."/>
            <person name="Butler G."/>
            <person name="Citiulo F."/>
            <person name="Coleman D.C."/>
            <person name="de Groot P.W.J."/>
            <person name="Goodwin T.J."/>
            <person name="Quail M.A."/>
            <person name="McQuillan J."/>
            <person name="Munro C.A."/>
            <person name="Pain A."/>
            <person name="Poulter R.T."/>
            <person name="Rajandream M.A."/>
            <person name="Renauld H."/>
            <person name="Spiering M.J."/>
            <person name="Tivey A."/>
            <person name="Gow N.A.R."/>
            <person name="Barrell B."/>
            <person name="Sullivan D.J."/>
            <person name="Berriman M."/>
        </authorList>
    </citation>
    <scope>NUCLEOTIDE SEQUENCE [LARGE SCALE GENOMIC DNA]</scope>
    <source>
        <strain evidence="15">CD36 / ATCC MYA-646 / CBS 7987 / NCPF 3949 / NRRL Y-17841</strain>
    </source>
</reference>
<organism evidence="14 15">
    <name type="scientific">Candida dubliniensis (strain CD36 / ATCC MYA-646 / CBS 7987 / NCPF 3949 / NRRL Y-17841)</name>
    <name type="common">Yeast</name>
    <dbReference type="NCBI Taxonomy" id="573826"/>
    <lineage>
        <taxon>Eukaryota</taxon>
        <taxon>Fungi</taxon>
        <taxon>Dikarya</taxon>
        <taxon>Ascomycota</taxon>
        <taxon>Saccharomycotina</taxon>
        <taxon>Pichiomycetes</taxon>
        <taxon>Debaryomycetaceae</taxon>
        <taxon>Candida/Lodderomyces clade</taxon>
        <taxon>Candida</taxon>
    </lineage>
</organism>
<evidence type="ECO:0000256" key="6">
    <source>
        <dbReference type="ARBA" id="ARBA00022676"/>
    </source>
</evidence>
<dbReference type="Proteomes" id="UP000002605">
    <property type="component" value="Chromosome 1"/>
</dbReference>
<keyword evidence="10 12" id="KW-1133">Transmembrane helix</keyword>
<dbReference type="GO" id="GO:0005789">
    <property type="term" value="C:endoplasmic reticulum membrane"/>
    <property type="evidence" value="ECO:0007669"/>
    <property type="project" value="UniProtKB-SubCell"/>
</dbReference>
<accession>B9W7K2</accession>
<evidence type="ECO:0000256" key="12">
    <source>
        <dbReference type="RuleBase" id="RU363112"/>
    </source>
</evidence>
<dbReference type="GeneID" id="8044610"/>
<feature type="transmembrane region" description="Helical" evidence="12">
    <location>
        <begin position="408"/>
        <end position="428"/>
    </location>
</feature>
<evidence type="ECO:0000256" key="10">
    <source>
        <dbReference type="ARBA" id="ARBA00022989"/>
    </source>
</evidence>
<gene>
    <name evidence="13" type="ordered locus">Cd36_04030</name>
    <name evidence="14" type="ORF">CD36_04030</name>
</gene>
<feature type="transmembrane region" description="Helical" evidence="12">
    <location>
        <begin position="314"/>
        <end position="336"/>
    </location>
</feature>
<dbReference type="OrthoDB" id="10252502at2759"/>
<evidence type="ECO:0000256" key="1">
    <source>
        <dbReference type="ARBA" id="ARBA00004477"/>
    </source>
</evidence>
<keyword evidence="5 12" id="KW-0337">GPI-anchor biosynthesis</keyword>
<dbReference type="eggNOG" id="KOG2647">
    <property type="taxonomic scope" value="Eukaryota"/>
</dbReference>
<dbReference type="AlphaFoldDB" id="B9W7K2"/>
<evidence type="ECO:0000313" key="15">
    <source>
        <dbReference type="Proteomes" id="UP000002605"/>
    </source>
</evidence>
<dbReference type="GO" id="GO:0031501">
    <property type="term" value="C:mannosyltransferase complex"/>
    <property type="evidence" value="ECO:0007669"/>
    <property type="project" value="TreeGrafter"/>
</dbReference>
<comment type="similarity">
    <text evidence="3 12">Belongs to the PIGV family.</text>
</comment>
<feature type="transmembrane region" description="Helical" evidence="12">
    <location>
        <begin position="186"/>
        <end position="209"/>
    </location>
</feature>
<feature type="transmembrane region" description="Helical" evidence="12">
    <location>
        <begin position="269"/>
        <end position="302"/>
    </location>
</feature>
<feature type="transmembrane region" description="Helical" evidence="12">
    <location>
        <begin position="59"/>
        <end position="79"/>
    </location>
</feature>
<dbReference type="RefSeq" id="XP_002417073.1">
    <property type="nucleotide sequence ID" value="XM_002417028.1"/>
</dbReference>
<dbReference type="CGD" id="CAL0000169575">
    <property type="gene designation" value="Cd36_04030"/>
</dbReference>
<dbReference type="UniPathway" id="UPA00196"/>
<evidence type="ECO:0000256" key="4">
    <source>
        <dbReference type="ARBA" id="ARBA00013795"/>
    </source>
</evidence>
<evidence type="ECO:0000256" key="8">
    <source>
        <dbReference type="ARBA" id="ARBA00022692"/>
    </source>
</evidence>
<dbReference type="InterPro" id="IPR007315">
    <property type="entry name" value="PIG-V/Gpi18"/>
</dbReference>
<evidence type="ECO:0000256" key="11">
    <source>
        <dbReference type="ARBA" id="ARBA00023136"/>
    </source>
</evidence>
<name>B9W7K2_CANDC</name>
<keyword evidence="11 12" id="KW-0472">Membrane</keyword>
<evidence type="ECO:0000256" key="7">
    <source>
        <dbReference type="ARBA" id="ARBA00022679"/>
    </source>
</evidence>
<proteinExistence type="inferred from homology"/>
<keyword evidence="8 12" id="KW-0812">Transmembrane</keyword>
<evidence type="ECO:0000313" key="14">
    <source>
        <dbReference type="EMBL" id="CAX44663.1"/>
    </source>
</evidence>
<dbReference type="GO" id="GO:0000009">
    <property type="term" value="F:alpha-1,6-mannosyltransferase activity"/>
    <property type="evidence" value="ECO:0007669"/>
    <property type="project" value="InterPro"/>
</dbReference>
<dbReference type="GO" id="GO:0004376">
    <property type="term" value="F:GPI mannosyltransferase activity"/>
    <property type="evidence" value="ECO:0007669"/>
    <property type="project" value="InterPro"/>
</dbReference>
<dbReference type="HOGENOM" id="CLU_029048_0_0_1"/>
<dbReference type="GO" id="GO:0006506">
    <property type="term" value="P:GPI anchor biosynthetic process"/>
    <property type="evidence" value="ECO:0007669"/>
    <property type="project" value="UniProtKB-UniPathway"/>
</dbReference>
<protein>
    <recommendedName>
        <fullName evidence="4 12">GPI mannosyltransferase 2</fullName>
        <ecNumber evidence="12">2.4.1.-</ecNumber>
    </recommendedName>
</protein>
<dbReference type="Pfam" id="PF04188">
    <property type="entry name" value="Mannosyl_trans2"/>
    <property type="match status" value="1"/>
</dbReference>
<evidence type="ECO:0000256" key="9">
    <source>
        <dbReference type="ARBA" id="ARBA00022824"/>
    </source>
</evidence>
<keyword evidence="9 12" id="KW-0256">Endoplasmic reticulum</keyword>
<feature type="transmembrane region" description="Helical" evidence="12">
    <location>
        <begin position="377"/>
        <end position="396"/>
    </location>
</feature>
<sequence>MVDFHTYIKVSKLVFMKESKKARKKEPLFFFFYVARDFHFFRFFFFVFFFSIFQDTHEFFIIVITLVPMIMMMILWKLLRLFIIIKSIQLIIIYFSPCQFDTSSELIIENLPITTTTTTTTNFPIIITTILNKLIVWDSVYFNDLFINPIQFEHQFVFCPGWIQLIKFFSSISSSNNNNNNSYYTAQLISIIISNLCHFASVVVLYYLTKEMDMKFGLMSSLLMIISPAGIFLTTNYSENLSNLLTLLMFYTYYKSMNFNDIKQPSNKSIINIFIYILSGIICAINFTIRANGLFLGMIYLFDLYHFIQNKSPLQIILSIITGSFLFLTFLMTNIYHYIKFCPGRNEWCNNIFPSLFQFAQYHYWNVGFLKYWTINNIPNFLLVLPILLFNIYSLNYMYQELPKNRKLLPLIVINGLIIIGGTFFWNIQILNRITSFSPLIYWTLAYNLNMNMNMNKFWSKYVIGYCILWNFIQTGLFAAFLPPA</sequence>
<keyword evidence="6 12" id="KW-0328">Glycosyltransferase</keyword>
<evidence type="ECO:0000256" key="2">
    <source>
        <dbReference type="ARBA" id="ARBA00004687"/>
    </source>
</evidence>
<comment type="subcellular location">
    <subcellularLocation>
        <location evidence="1 12">Endoplasmic reticulum membrane</location>
        <topology evidence="1 12">Multi-pass membrane protein</topology>
    </subcellularLocation>
</comment>
<dbReference type="VEuPathDB" id="FungiDB:CD36_04030"/>
<keyword evidence="15" id="KW-1185">Reference proteome</keyword>
<feature type="transmembrane region" description="Helical" evidence="12">
    <location>
        <begin position="28"/>
        <end position="53"/>
    </location>
</feature>
<dbReference type="PANTHER" id="PTHR12468:SF2">
    <property type="entry name" value="GPI MANNOSYLTRANSFERASE 2"/>
    <property type="match status" value="1"/>
</dbReference>
<dbReference type="PANTHER" id="PTHR12468">
    <property type="entry name" value="GPI MANNOSYLTRANSFERASE 2"/>
    <property type="match status" value="1"/>
</dbReference>
<feature type="transmembrane region" description="Helical" evidence="12">
    <location>
        <begin position="463"/>
        <end position="482"/>
    </location>
</feature>
<evidence type="ECO:0000313" key="13">
    <source>
        <dbReference type="CGD" id="CAL0000169575"/>
    </source>
</evidence>
<dbReference type="EC" id="2.4.1.-" evidence="12"/>
<dbReference type="CAZy" id="GT76">
    <property type="family name" value="Glycosyltransferase Family 76"/>
</dbReference>
<evidence type="ECO:0000256" key="3">
    <source>
        <dbReference type="ARBA" id="ARBA00008698"/>
    </source>
</evidence>
<dbReference type="EMBL" id="FM992688">
    <property type="protein sequence ID" value="CAX44663.1"/>
    <property type="molecule type" value="Genomic_DNA"/>
</dbReference>
<dbReference type="KEGG" id="cdu:CD36_04030"/>
<comment type="function">
    <text evidence="12">Mannosyltransferase involved in glycosylphosphatidylinositol-anchor biosynthesis.</text>
</comment>
<evidence type="ECO:0000256" key="5">
    <source>
        <dbReference type="ARBA" id="ARBA00022502"/>
    </source>
</evidence>